<dbReference type="InterPro" id="IPR032629">
    <property type="entry name" value="DCB_dom"/>
</dbReference>
<dbReference type="PANTHER" id="PTHR34199">
    <property type="entry name" value="NUMOD3 MOTIF FAMILY PROTEIN, EXPRESSED"/>
    <property type="match status" value="1"/>
</dbReference>
<reference evidence="2 3" key="1">
    <citation type="journal article" date="2020" name="BMC Genomics">
        <title>Intraspecific diversification of the crop wild relative Brassica cretica Lam. using demographic model selection.</title>
        <authorList>
            <person name="Kioukis A."/>
            <person name="Michalopoulou V.A."/>
            <person name="Briers L."/>
            <person name="Pirintsos S."/>
            <person name="Studholme D.J."/>
            <person name="Pavlidis P."/>
            <person name="Sarris P.F."/>
        </authorList>
    </citation>
    <scope>NUCLEOTIDE SEQUENCE [LARGE SCALE GENOMIC DNA]</scope>
    <source>
        <strain evidence="3">cv. PFS-1207/04</strain>
    </source>
</reference>
<evidence type="ECO:0000259" key="1">
    <source>
        <dbReference type="Pfam" id="PF16213"/>
    </source>
</evidence>
<keyword evidence="3" id="KW-1185">Reference proteome</keyword>
<dbReference type="PANTHER" id="PTHR34199:SF4">
    <property type="entry name" value="ARM REPEAT SUPERFAMILY PROTEIN"/>
    <property type="match status" value="1"/>
</dbReference>
<evidence type="ECO:0000313" key="2">
    <source>
        <dbReference type="EMBL" id="KAF3592559.1"/>
    </source>
</evidence>
<protein>
    <recommendedName>
        <fullName evidence="1">Mon2/Sec7/BIG1-like dimerisation and cyclophilin-binding domain-containing protein</fullName>
    </recommendedName>
</protein>
<proteinExistence type="predicted"/>
<sequence length="261" mass="29031">MALVAALEADLRALSAEARRRYPAVKDGAEHAILKLRSSSSASDLSSNDDILRIFLMACGVRNTKLSVIGLSCLQKLISHDAVEPSSLKEILTTLKDVKVSRISITTLMERCEFILSRFLIDENNLGTRPIPTARLEEIIFTLQELDRLTIHPETASVLQLRPSLKNILQEDNRDSRAHLLVLFPSLCEIVLSRETPVRELVQVLLRAVATELACADLLCAVLSLCAHGTVCLFFPTEDTVRHSLYPKIYVGPDKSVLFDR</sequence>
<name>A0ABQ7E6D3_BRACR</name>
<feature type="domain" description="Mon2/Sec7/BIG1-like dimerisation and cyclophilin-binding" evidence="1">
    <location>
        <begin position="3"/>
        <end position="100"/>
    </location>
</feature>
<evidence type="ECO:0000313" key="3">
    <source>
        <dbReference type="Proteomes" id="UP000266723"/>
    </source>
</evidence>
<dbReference type="Proteomes" id="UP000266723">
    <property type="component" value="Unassembled WGS sequence"/>
</dbReference>
<organism evidence="2 3">
    <name type="scientific">Brassica cretica</name>
    <name type="common">Mustard</name>
    <dbReference type="NCBI Taxonomy" id="69181"/>
    <lineage>
        <taxon>Eukaryota</taxon>
        <taxon>Viridiplantae</taxon>
        <taxon>Streptophyta</taxon>
        <taxon>Embryophyta</taxon>
        <taxon>Tracheophyta</taxon>
        <taxon>Spermatophyta</taxon>
        <taxon>Magnoliopsida</taxon>
        <taxon>eudicotyledons</taxon>
        <taxon>Gunneridae</taxon>
        <taxon>Pentapetalae</taxon>
        <taxon>rosids</taxon>
        <taxon>malvids</taxon>
        <taxon>Brassicales</taxon>
        <taxon>Brassicaceae</taxon>
        <taxon>Brassiceae</taxon>
        <taxon>Brassica</taxon>
    </lineage>
</organism>
<accession>A0ABQ7E6D3</accession>
<gene>
    <name evidence="2" type="ORF">DY000_02025862</name>
</gene>
<comment type="caution">
    <text evidence="2">The sequence shown here is derived from an EMBL/GenBank/DDBJ whole genome shotgun (WGS) entry which is preliminary data.</text>
</comment>
<dbReference type="EMBL" id="QGKV02000299">
    <property type="protein sequence ID" value="KAF3592559.1"/>
    <property type="molecule type" value="Genomic_DNA"/>
</dbReference>
<dbReference type="Pfam" id="PF16213">
    <property type="entry name" value="DCB"/>
    <property type="match status" value="1"/>
</dbReference>